<comment type="subcellular location">
    <subcellularLocation>
        <location evidence="1">Membrane</location>
        <topology evidence="1">Single-pass type II membrane protein</topology>
    </subcellularLocation>
</comment>
<dbReference type="PRINTS" id="PR00463">
    <property type="entry name" value="EP450I"/>
</dbReference>
<feature type="chain" id="PRO_5004482476" evidence="12">
    <location>
        <begin position="26"/>
        <end position="498"/>
    </location>
</feature>
<comment type="similarity">
    <text evidence="2 11">Belongs to the cytochrome P450 family.</text>
</comment>
<feature type="binding site" description="axial binding residue" evidence="10">
    <location>
        <position position="438"/>
    </location>
    <ligand>
        <name>heme</name>
        <dbReference type="ChEBI" id="CHEBI:30413"/>
    </ligand>
    <ligandPart>
        <name>Fe</name>
        <dbReference type="ChEBI" id="CHEBI:18248"/>
    </ligandPart>
</feature>
<dbReference type="Gene3D" id="1.10.630.10">
    <property type="entry name" value="Cytochrome P450"/>
    <property type="match status" value="1"/>
</dbReference>
<dbReference type="GO" id="GO:0016114">
    <property type="term" value="P:terpenoid biosynthetic process"/>
    <property type="evidence" value="ECO:0007669"/>
    <property type="project" value="UniProtKB-UniPathway"/>
</dbReference>
<dbReference type="FunFam" id="1.10.630.10:FF:000043">
    <property type="entry name" value="Cytochrome P450 99A2"/>
    <property type="match status" value="1"/>
</dbReference>
<sequence>MVLFFIVLCLIVLSYFLLNKRSVRGKTSLNLPPGPSKLPIIGNIYQLAGLPPHRAFRDLARKHGPIMHIQLGQISTVVISSPKLAKEALKIHDIALADRPVTFTSDLVLYGNSDIALAPYGEYWRQMKKISSLELLSAKKVKSFGPIREQELDYLIDFLRLSSGKLVNLHQTITKSINNIVCIASFGKNIKYQHELVEFLDMLARTNSGFYVADLFPKFKFLYFVSGMRSELLKLYRTLDKVFDDILKDHEQRRIIDKGDHGQEEDLLDVLLQVKNKGGLEFPITNNNIKAIFVDIFAGGTDTSSNTIEWAMTEMIRHPRVMKKAQDEVREAFKGKTKIKETDIQCLTYLPSVIKETLRLHVPLPLLIPRVCREQCKIGGYDIPVNTKVIVNAFACSTDPEYWEDAETFKPERFDNSSVDFTGSNYEFIPFGSGRRMCPGINFGLVSVKLFLAQMLYYFDWKLPDGLSPRKLDMTEIESSIVAKKVNLQLIPTTYAPQ</sequence>
<keyword evidence="6 11" id="KW-0560">Oxidoreductase</keyword>
<dbReference type="InterPro" id="IPR036396">
    <property type="entry name" value="Cyt_P450_sf"/>
</dbReference>
<reference evidence="13" key="1">
    <citation type="submission" date="2013-01" db="EMBL/GenBank/DDBJ databases">
        <authorList>
            <person name="Ramirez A."/>
            <person name="Jongsma M."/>
        </authorList>
    </citation>
    <scope>NUCLEOTIDE SEQUENCE</scope>
</reference>
<keyword evidence="12" id="KW-0732">Signal</keyword>
<dbReference type="AlphaFoldDB" id="R9WWB2"/>
<dbReference type="GO" id="GO:0004497">
    <property type="term" value="F:monooxygenase activity"/>
    <property type="evidence" value="ECO:0007669"/>
    <property type="project" value="UniProtKB-KW"/>
</dbReference>
<proteinExistence type="evidence at transcript level"/>
<protein>
    <submittedName>
        <fullName evidence="13">Cytochrome P450</fullName>
    </submittedName>
</protein>
<dbReference type="SUPFAM" id="SSF48264">
    <property type="entry name" value="Cytochrome P450"/>
    <property type="match status" value="1"/>
</dbReference>
<dbReference type="PANTHER" id="PTHR47953:SF16">
    <property type="entry name" value="CYTOCHROME P450 71D8"/>
    <property type="match status" value="1"/>
</dbReference>
<accession>R9WWB2</accession>
<name>R9WWB2_TANCI</name>
<keyword evidence="4 10" id="KW-0479">Metal-binding</keyword>
<dbReference type="PRINTS" id="PR00385">
    <property type="entry name" value="P450"/>
</dbReference>
<organism evidence="13">
    <name type="scientific">Tanacetum cinerariifolium</name>
    <name type="common">Dalmatian daisy</name>
    <name type="synonym">Chrysanthemum cinerariifolium</name>
    <dbReference type="NCBI Taxonomy" id="118510"/>
    <lineage>
        <taxon>Eukaryota</taxon>
        <taxon>Viridiplantae</taxon>
        <taxon>Streptophyta</taxon>
        <taxon>Embryophyta</taxon>
        <taxon>Tracheophyta</taxon>
        <taxon>Spermatophyta</taxon>
        <taxon>Magnoliopsida</taxon>
        <taxon>eudicotyledons</taxon>
        <taxon>Gunneridae</taxon>
        <taxon>Pentapetalae</taxon>
        <taxon>asterids</taxon>
        <taxon>campanulids</taxon>
        <taxon>Asterales</taxon>
        <taxon>Asteraceae</taxon>
        <taxon>Asteroideae</taxon>
        <taxon>Anthemideae</taxon>
        <taxon>Anthemidinae</taxon>
        <taxon>Tanacetum</taxon>
    </lineage>
</organism>
<dbReference type="GO" id="GO:0016705">
    <property type="term" value="F:oxidoreductase activity, acting on paired donors, with incorporation or reduction of molecular oxygen"/>
    <property type="evidence" value="ECO:0007669"/>
    <property type="project" value="InterPro"/>
</dbReference>
<dbReference type="PANTHER" id="PTHR47953">
    <property type="entry name" value="OS08G0105600 PROTEIN"/>
    <property type="match status" value="1"/>
</dbReference>
<evidence type="ECO:0000256" key="7">
    <source>
        <dbReference type="ARBA" id="ARBA00023004"/>
    </source>
</evidence>
<evidence type="ECO:0000256" key="5">
    <source>
        <dbReference type="ARBA" id="ARBA00022968"/>
    </source>
</evidence>
<dbReference type="Pfam" id="PF00067">
    <property type="entry name" value="p450"/>
    <property type="match status" value="1"/>
</dbReference>
<evidence type="ECO:0000256" key="4">
    <source>
        <dbReference type="ARBA" id="ARBA00022723"/>
    </source>
</evidence>
<dbReference type="GO" id="GO:0051762">
    <property type="term" value="P:sesquiterpene biosynthetic process"/>
    <property type="evidence" value="ECO:0007669"/>
    <property type="project" value="UniProtKB-ARBA"/>
</dbReference>
<evidence type="ECO:0000256" key="9">
    <source>
        <dbReference type="ARBA" id="ARBA00023180"/>
    </source>
</evidence>
<evidence type="ECO:0000256" key="6">
    <source>
        <dbReference type="ARBA" id="ARBA00023002"/>
    </source>
</evidence>
<evidence type="ECO:0000256" key="10">
    <source>
        <dbReference type="PIRSR" id="PIRSR602401-1"/>
    </source>
</evidence>
<dbReference type="GO" id="GO:0020037">
    <property type="term" value="F:heme binding"/>
    <property type="evidence" value="ECO:0007669"/>
    <property type="project" value="InterPro"/>
</dbReference>
<feature type="signal peptide" evidence="12">
    <location>
        <begin position="1"/>
        <end position="25"/>
    </location>
</feature>
<dbReference type="GO" id="GO:0005506">
    <property type="term" value="F:iron ion binding"/>
    <property type="evidence" value="ECO:0007669"/>
    <property type="project" value="InterPro"/>
</dbReference>
<dbReference type="InterPro" id="IPR052306">
    <property type="entry name" value="CYP450_71D"/>
</dbReference>
<reference evidence="13" key="2">
    <citation type="submission" date="2013-06" db="EMBL/GenBank/DDBJ databases">
        <title>A single Cytochrome P450 Enzyme Catalyzes the Formation of Chrysanthemic Acid from Chrysanthemol in Pyrethrin Biosynthesis.</title>
        <authorList>
            <person name="Verstappen F."/>
            <person name="de Vos R."/>
            <person name="Bouwmeester H."/>
            <person name="Gao L."/>
        </authorList>
    </citation>
    <scope>NUCLEOTIDE SEQUENCE</scope>
</reference>
<evidence type="ECO:0000256" key="2">
    <source>
        <dbReference type="ARBA" id="ARBA00010617"/>
    </source>
</evidence>
<dbReference type="PROSITE" id="PS00086">
    <property type="entry name" value="CYTOCHROME_P450"/>
    <property type="match status" value="1"/>
</dbReference>
<dbReference type="CDD" id="cd11072">
    <property type="entry name" value="CYP71-like"/>
    <property type="match status" value="1"/>
</dbReference>
<dbReference type="InterPro" id="IPR002401">
    <property type="entry name" value="Cyt_P450_E_grp-I"/>
</dbReference>
<dbReference type="InterPro" id="IPR017972">
    <property type="entry name" value="Cyt_P450_CS"/>
</dbReference>
<keyword evidence="9" id="KW-0325">Glycoprotein</keyword>
<keyword evidence="3 10" id="KW-0349">Heme</keyword>
<evidence type="ECO:0000256" key="3">
    <source>
        <dbReference type="ARBA" id="ARBA00022617"/>
    </source>
</evidence>
<evidence type="ECO:0000256" key="8">
    <source>
        <dbReference type="ARBA" id="ARBA00023033"/>
    </source>
</evidence>
<keyword evidence="5" id="KW-0812">Transmembrane</keyword>
<evidence type="ECO:0000256" key="12">
    <source>
        <dbReference type="SAM" id="SignalP"/>
    </source>
</evidence>
<dbReference type="SMR" id="R9WWB2"/>
<dbReference type="EMBL" id="KC441525">
    <property type="protein sequence ID" value="AGO03787.1"/>
    <property type="molecule type" value="mRNA"/>
</dbReference>
<comment type="cofactor">
    <cofactor evidence="10">
        <name>heme</name>
        <dbReference type="ChEBI" id="CHEBI:30413"/>
    </cofactor>
</comment>
<dbReference type="GO" id="GO:0016020">
    <property type="term" value="C:membrane"/>
    <property type="evidence" value="ECO:0007669"/>
    <property type="project" value="UniProtKB-SubCell"/>
</dbReference>
<dbReference type="UniPathway" id="UPA00213"/>
<keyword evidence="5" id="KW-0735">Signal-anchor</keyword>
<evidence type="ECO:0000313" key="13">
    <source>
        <dbReference type="EMBL" id="AGO03787.1"/>
    </source>
</evidence>
<evidence type="ECO:0000256" key="1">
    <source>
        <dbReference type="ARBA" id="ARBA00004606"/>
    </source>
</evidence>
<dbReference type="InterPro" id="IPR001128">
    <property type="entry name" value="Cyt_P450"/>
</dbReference>
<keyword evidence="8 11" id="KW-0503">Monooxygenase</keyword>
<keyword evidence="7 10" id="KW-0408">Iron</keyword>
<evidence type="ECO:0000256" key="11">
    <source>
        <dbReference type="RuleBase" id="RU000461"/>
    </source>
</evidence>